<reference evidence="2 3" key="1">
    <citation type="journal article" date="2015" name="Nature">
        <title>rRNA introns, odd ribosomes, and small enigmatic genomes across a large radiation of phyla.</title>
        <authorList>
            <person name="Brown C.T."/>
            <person name="Hug L.A."/>
            <person name="Thomas B.C."/>
            <person name="Sharon I."/>
            <person name="Castelle C.J."/>
            <person name="Singh A."/>
            <person name="Wilkins M.J."/>
            <person name="Williams K.H."/>
            <person name="Banfield J.F."/>
        </authorList>
    </citation>
    <scope>NUCLEOTIDE SEQUENCE [LARGE SCALE GENOMIC DNA]</scope>
</reference>
<comment type="caution">
    <text evidence="2">The sequence shown here is derived from an EMBL/GenBank/DDBJ whole genome shotgun (WGS) entry which is preliminary data.</text>
</comment>
<name>A0A0G0MSE7_9BACT</name>
<accession>A0A0G0MSE7</accession>
<dbReference type="PATRIC" id="fig|1618995.3.peg.984"/>
<gene>
    <name evidence="2" type="ORF">UT30_C0031G0002</name>
</gene>
<dbReference type="InterPro" id="IPR029056">
    <property type="entry name" value="Ribokinase-like"/>
</dbReference>
<protein>
    <submittedName>
        <fullName evidence="2">PfkB domain protein</fullName>
    </submittedName>
</protein>
<dbReference type="Gene3D" id="3.40.1190.20">
    <property type="match status" value="1"/>
</dbReference>
<dbReference type="EMBL" id="LBWG01000031">
    <property type="protein sequence ID" value="KKR03356.1"/>
    <property type="molecule type" value="Genomic_DNA"/>
</dbReference>
<dbReference type="Pfam" id="PF00294">
    <property type="entry name" value="PfkB"/>
    <property type="match status" value="1"/>
</dbReference>
<dbReference type="AlphaFoldDB" id="A0A0G0MSE7"/>
<sequence length="187" mass="21034">MCASPALFEEKSRILLRYLKTVSQILSEIQMRGMGVNTSKMLLKKSGRFGIYFVEGGNNQRASNVIYDRKYSTISQSGPEDYSFDSILENCKWLHLPGITPTLSEKAFKSTLETAKVAHSRNITVSCDLNFRKKLWNRVPSKSAKELARECEYVDVIVGNEEDALEVFGINAGCSSVDKSHVEKVLR</sequence>
<evidence type="ECO:0000259" key="1">
    <source>
        <dbReference type="Pfam" id="PF00294"/>
    </source>
</evidence>
<feature type="domain" description="Carbohydrate kinase PfkB" evidence="1">
    <location>
        <begin position="31"/>
        <end position="172"/>
    </location>
</feature>
<evidence type="ECO:0000313" key="3">
    <source>
        <dbReference type="Proteomes" id="UP000033935"/>
    </source>
</evidence>
<dbReference type="Proteomes" id="UP000033935">
    <property type="component" value="Unassembled WGS sequence"/>
</dbReference>
<organism evidence="2 3">
    <name type="scientific">Candidatus Uhrbacteria bacterium GW2011_GWF2_39_13</name>
    <dbReference type="NCBI Taxonomy" id="1618995"/>
    <lineage>
        <taxon>Bacteria</taxon>
        <taxon>Candidatus Uhriibacteriota</taxon>
    </lineage>
</organism>
<evidence type="ECO:0000313" key="2">
    <source>
        <dbReference type="EMBL" id="KKR03356.1"/>
    </source>
</evidence>
<proteinExistence type="predicted"/>
<dbReference type="InterPro" id="IPR011611">
    <property type="entry name" value="PfkB_dom"/>
</dbReference>
<dbReference type="SUPFAM" id="SSF53613">
    <property type="entry name" value="Ribokinase-like"/>
    <property type="match status" value="1"/>
</dbReference>